<keyword evidence="3" id="KW-1000">Mitochondrion outer membrane</keyword>
<sequence length="230" mass="24635">MTTATLAGSTGFVGSHILSTLLTHPSISAVYAYARRDVPNPTASPKLFPLTSTDTSTWASQFPRELHPRVFFSALGTTRSAAGSVEAQRKIDVDLNLELAKAAKDAGVETYVLISSGGANASGSFPYLKMKGELEERVKELGFKHTVILRPGMILGSRPESRPVEAVVRGFAGALRKISPALTNFWGQEASTIARAAVQAGVMCLEGKREDGVWMVTQAEIVKLGTEEKK</sequence>
<keyword evidence="5" id="KW-0496">Mitochondrion</keyword>
<keyword evidence="4" id="KW-0809">Transit peptide</keyword>
<evidence type="ECO:0000256" key="3">
    <source>
        <dbReference type="ARBA" id="ARBA00022787"/>
    </source>
</evidence>
<keyword evidence="8" id="KW-1185">Reference proteome</keyword>
<dbReference type="GO" id="GO:0051170">
    <property type="term" value="P:import into nucleus"/>
    <property type="evidence" value="ECO:0007669"/>
    <property type="project" value="TreeGrafter"/>
</dbReference>
<evidence type="ECO:0000256" key="6">
    <source>
        <dbReference type="ARBA" id="ARBA00023136"/>
    </source>
</evidence>
<evidence type="ECO:0000256" key="5">
    <source>
        <dbReference type="ARBA" id="ARBA00023128"/>
    </source>
</evidence>
<dbReference type="Pfam" id="PF08732">
    <property type="entry name" value="HIM1"/>
    <property type="match status" value="1"/>
</dbReference>
<proteinExistence type="inferred from homology"/>
<dbReference type="FunFam" id="3.40.50.720:FF:000366">
    <property type="entry name" value="Protein FMP52, mitochondrial"/>
    <property type="match status" value="1"/>
</dbReference>
<dbReference type="InterPro" id="IPR014843">
    <property type="entry name" value="Him1/Fmp52"/>
</dbReference>
<organism evidence="7 8">
    <name type="scientific">Trematosphaeria pertusa</name>
    <dbReference type="NCBI Taxonomy" id="390896"/>
    <lineage>
        <taxon>Eukaryota</taxon>
        <taxon>Fungi</taxon>
        <taxon>Dikarya</taxon>
        <taxon>Ascomycota</taxon>
        <taxon>Pezizomycotina</taxon>
        <taxon>Dothideomycetes</taxon>
        <taxon>Pleosporomycetidae</taxon>
        <taxon>Pleosporales</taxon>
        <taxon>Massarineae</taxon>
        <taxon>Trematosphaeriaceae</taxon>
        <taxon>Trematosphaeria</taxon>
    </lineage>
</organism>
<dbReference type="OrthoDB" id="430436at2759"/>
<dbReference type="GO" id="GO:0005741">
    <property type="term" value="C:mitochondrial outer membrane"/>
    <property type="evidence" value="ECO:0007669"/>
    <property type="project" value="UniProtKB-SubCell"/>
</dbReference>
<dbReference type="SUPFAM" id="SSF51735">
    <property type="entry name" value="NAD(P)-binding Rossmann-fold domains"/>
    <property type="match status" value="1"/>
</dbReference>
<comment type="similarity">
    <text evidence="2">Belongs to the FMP52 family.</text>
</comment>
<gene>
    <name evidence="7" type="ORF">BU26DRAFT_530682</name>
</gene>
<evidence type="ECO:0000313" key="7">
    <source>
        <dbReference type="EMBL" id="KAF2250341.1"/>
    </source>
</evidence>
<dbReference type="GeneID" id="54584306"/>
<name>A0A6A6IIV5_9PLEO</name>
<dbReference type="PANTHER" id="PTHR14097:SF7">
    <property type="entry name" value="OXIDOREDUCTASE HTATIP2"/>
    <property type="match status" value="1"/>
</dbReference>
<evidence type="ECO:0000256" key="4">
    <source>
        <dbReference type="ARBA" id="ARBA00022946"/>
    </source>
</evidence>
<comment type="subcellular location">
    <subcellularLocation>
        <location evidence="1">Mitochondrion outer membrane</location>
        <topology evidence="1">Peripheral membrane protein</topology>
    </subcellularLocation>
</comment>
<accession>A0A6A6IIV5</accession>
<dbReference type="EMBL" id="ML987194">
    <property type="protein sequence ID" value="KAF2250341.1"/>
    <property type="molecule type" value="Genomic_DNA"/>
</dbReference>
<evidence type="ECO:0000313" key="8">
    <source>
        <dbReference type="Proteomes" id="UP000800094"/>
    </source>
</evidence>
<dbReference type="AlphaFoldDB" id="A0A6A6IIV5"/>
<protein>
    <submittedName>
        <fullName evidence="7">NAD dependent epimerase/dehydratase family protein-like protein</fullName>
    </submittedName>
</protein>
<evidence type="ECO:0000256" key="2">
    <source>
        <dbReference type="ARBA" id="ARBA00006617"/>
    </source>
</evidence>
<dbReference type="PANTHER" id="PTHR14097">
    <property type="entry name" value="OXIDOREDUCTASE HTATIP2"/>
    <property type="match status" value="1"/>
</dbReference>
<dbReference type="RefSeq" id="XP_033685345.1">
    <property type="nucleotide sequence ID" value="XM_033830976.1"/>
</dbReference>
<dbReference type="InterPro" id="IPR036291">
    <property type="entry name" value="NAD(P)-bd_dom_sf"/>
</dbReference>
<reference evidence="7" key="1">
    <citation type="journal article" date="2020" name="Stud. Mycol.">
        <title>101 Dothideomycetes genomes: a test case for predicting lifestyles and emergence of pathogens.</title>
        <authorList>
            <person name="Haridas S."/>
            <person name="Albert R."/>
            <person name="Binder M."/>
            <person name="Bloem J."/>
            <person name="Labutti K."/>
            <person name="Salamov A."/>
            <person name="Andreopoulos B."/>
            <person name="Baker S."/>
            <person name="Barry K."/>
            <person name="Bills G."/>
            <person name="Bluhm B."/>
            <person name="Cannon C."/>
            <person name="Castanera R."/>
            <person name="Culley D."/>
            <person name="Daum C."/>
            <person name="Ezra D."/>
            <person name="Gonzalez J."/>
            <person name="Henrissat B."/>
            <person name="Kuo A."/>
            <person name="Liang C."/>
            <person name="Lipzen A."/>
            <person name="Lutzoni F."/>
            <person name="Magnuson J."/>
            <person name="Mondo S."/>
            <person name="Nolan M."/>
            <person name="Ohm R."/>
            <person name="Pangilinan J."/>
            <person name="Park H.-J."/>
            <person name="Ramirez L."/>
            <person name="Alfaro M."/>
            <person name="Sun H."/>
            <person name="Tritt A."/>
            <person name="Yoshinaga Y."/>
            <person name="Zwiers L.-H."/>
            <person name="Turgeon B."/>
            <person name="Goodwin S."/>
            <person name="Spatafora J."/>
            <person name="Crous P."/>
            <person name="Grigoriev I."/>
        </authorList>
    </citation>
    <scope>NUCLEOTIDE SEQUENCE</scope>
    <source>
        <strain evidence="7">CBS 122368</strain>
    </source>
</reference>
<dbReference type="Gene3D" id="3.40.50.720">
    <property type="entry name" value="NAD(P)-binding Rossmann-like Domain"/>
    <property type="match status" value="1"/>
</dbReference>
<keyword evidence="6" id="KW-0472">Membrane</keyword>
<dbReference type="Proteomes" id="UP000800094">
    <property type="component" value="Unassembled WGS sequence"/>
</dbReference>
<evidence type="ECO:0000256" key="1">
    <source>
        <dbReference type="ARBA" id="ARBA00004450"/>
    </source>
</evidence>